<keyword evidence="2" id="KW-0813">Transport</keyword>
<dbReference type="InterPro" id="IPR050431">
    <property type="entry name" value="Adaptor_comp_med_subunit"/>
</dbReference>
<reference evidence="5" key="1">
    <citation type="journal article" date="2023" name="GigaByte">
        <title>Genome assembly of the bearded iris, Iris pallida Lam.</title>
        <authorList>
            <person name="Bruccoleri R.E."/>
            <person name="Oakeley E.J."/>
            <person name="Faust A.M.E."/>
            <person name="Altorfer M."/>
            <person name="Dessus-Babus S."/>
            <person name="Burckhardt D."/>
            <person name="Oertli M."/>
            <person name="Naumann U."/>
            <person name="Petersen F."/>
            <person name="Wong J."/>
        </authorList>
    </citation>
    <scope>NUCLEOTIDE SEQUENCE</scope>
    <source>
        <strain evidence="5">GSM-AAB239-AS_SAM_17_03QT</strain>
    </source>
</reference>
<evidence type="ECO:0000259" key="4">
    <source>
        <dbReference type="PROSITE" id="PS51072"/>
    </source>
</evidence>
<keyword evidence="6" id="KW-1185">Reference proteome</keyword>
<dbReference type="InterPro" id="IPR036168">
    <property type="entry name" value="AP2_Mu_C_sf"/>
</dbReference>
<evidence type="ECO:0000256" key="3">
    <source>
        <dbReference type="ARBA" id="ARBA00023136"/>
    </source>
</evidence>
<dbReference type="Pfam" id="PF00928">
    <property type="entry name" value="Adap_comp_sub"/>
    <property type="match status" value="1"/>
</dbReference>
<keyword evidence="3" id="KW-0472">Membrane</keyword>
<dbReference type="GO" id="GO:0012505">
    <property type="term" value="C:endomembrane system"/>
    <property type="evidence" value="ECO:0007669"/>
    <property type="project" value="UniProtKB-SubCell"/>
</dbReference>
<gene>
    <name evidence="5" type="ORF">M6B38_200965</name>
</gene>
<evidence type="ECO:0000256" key="2">
    <source>
        <dbReference type="ARBA" id="ARBA00022448"/>
    </source>
</evidence>
<protein>
    <submittedName>
        <fullName evidence="5">AP-4 complex subunit mu</fullName>
    </submittedName>
</protein>
<dbReference type="SUPFAM" id="SSF64356">
    <property type="entry name" value="SNARE-like"/>
    <property type="match status" value="1"/>
</dbReference>
<dbReference type="SUPFAM" id="SSF49447">
    <property type="entry name" value="Second domain of Mu2 adaptin subunit (ap50) of ap2 adaptor"/>
    <property type="match status" value="1"/>
</dbReference>
<evidence type="ECO:0000313" key="6">
    <source>
        <dbReference type="Proteomes" id="UP001140949"/>
    </source>
</evidence>
<dbReference type="PANTHER" id="PTHR10529">
    <property type="entry name" value="AP COMPLEX SUBUNIT MU"/>
    <property type="match status" value="1"/>
</dbReference>
<reference evidence="5" key="2">
    <citation type="submission" date="2023-04" db="EMBL/GenBank/DDBJ databases">
        <authorList>
            <person name="Bruccoleri R.E."/>
            <person name="Oakeley E.J."/>
            <person name="Faust A.-M."/>
            <person name="Dessus-Babus S."/>
            <person name="Altorfer M."/>
            <person name="Burckhardt D."/>
            <person name="Oertli M."/>
            <person name="Naumann U."/>
            <person name="Petersen F."/>
            <person name="Wong J."/>
        </authorList>
    </citation>
    <scope>NUCLEOTIDE SEQUENCE</scope>
    <source>
        <strain evidence="5">GSM-AAB239-AS_SAM_17_03QT</strain>
        <tissue evidence="5">Leaf</tissue>
    </source>
</reference>
<dbReference type="PROSITE" id="PS51072">
    <property type="entry name" value="MHD"/>
    <property type="match status" value="1"/>
</dbReference>
<dbReference type="InterPro" id="IPR011012">
    <property type="entry name" value="Longin-like_dom_sf"/>
</dbReference>
<feature type="domain" description="MHD" evidence="4">
    <location>
        <begin position="28"/>
        <end position="304"/>
    </location>
</feature>
<comment type="subcellular location">
    <subcellularLocation>
        <location evidence="1">Endomembrane system</location>
    </subcellularLocation>
</comment>
<evidence type="ECO:0000313" key="5">
    <source>
        <dbReference type="EMBL" id="KAJ6800541.1"/>
    </source>
</evidence>
<dbReference type="AlphaFoldDB" id="A0AAX6E9A9"/>
<dbReference type="Gene3D" id="2.60.40.1170">
    <property type="entry name" value="Mu homology domain, subdomain B"/>
    <property type="match status" value="1"/>
</dbReference>
<dbReference type="InterPro" id="IPR028565">
    <property type="entry name" value="MHD"/>
</dbReference>
<evidence type="ECO:0000256" key="1">
    <source>
        <dbReference type="ARBA" id="ARBA00004308"/>
    </source>
</evidence>
<organism evidence="5 6">
    <name type="scientific">Iris pallida</name>
    <name type="common">Sweet iris</name>
    <dbReference type="NCBI Taxonomy" id="29817"/>
    <lineage>
        <taxon>Eukaryota</taxon>
        <taxon>Viridiplantae</taxon>
        <taxon>Streptophyta</taxon>
        <taxon>Embryophyta</taxon>
        <taxon>Tracheophyta</taxon>
        <taxon>Spermatophyta</taxon>
        <taxon>Magnoliopsida</taxon>
        <taxon>Liliopsida</taxon>
        <taxon>Asparagales</taxon>
        <taxon>Iridaceae</taxon>
        <taxon>Iridoideae</taxon>
        <taxon>Irideae</taxon>
        <taxon>Iris</taxon>
    </lineage>
</organism>
<dbReference type="EMBL" id="JANAVB010038619">
    <property type="protein sequence ID" value="KAJ6800541.1"/>
    <property type="molecule type" value="Genomic_DNA"/>
</dbReference>
<name>A0AAX6E9A9_IRIPA</name>
<dbReference type="Proteomes" id="UP001140949">
    <property type="component" value="Unassembled WGS sequence"/>
</dbReference>
<accession>A0AAX6E9A9</accession>
<sequence>MISQFFVLSQRGDNIVFRDYRGEVPKGSAEIFFRKVKFWKGDEEEEAPPVFGYILTSEIDGTIQMKSYLTGNPKIHLALNEDLSIGRNGASGYDYRSSAGGGVVILDDCNFHESVHLDSFDVDRTLALVPPDGEFPVMNYRMTQEFKPPFRINALIEEAGMYKAEVILKIRADFPSSVTANTISVQMPLPSYTTRVSFELEAGAVGQTTDFKEGNRKLEGSLKKACFSYKAEASEASLKEKKHVDKLEVEWNRSSERDGRMDEEVLQGLQPPPNLRALKLDGYNGVWLPKWTRNSGSLSDMHFLDLERLYELLIVNCHNLLQLPLFLGAPSPSWPESVNGAWLPQVGAITIAFPP</sequence>
<proteinExistence type="predicted"/>
<comment type="caution">
    <text evidence="5">The sequence shown here is derived from an EMBL/GenBank/DDBJ whole genome shotgun (WGS) entry which is preliminary data.</text>
</comment>